<feature type="chain" id="PRO_5040390933" evidence="3">
    <location>
        <begin position="23"/>
        <end position="196"/>
    </location>
</feature>
<dbReference type="Proteomes" id="UP000772434">
    <property type="component" value="Unassembled WGS sequence"/>
</dbReference>
<accession>A0A9P5Q1R9</accession>
<keyword evidence="5" id="KW-1185">Reference proteome</keyword>
<proteinExistence type="predicted"/>
<evidence type="ECO:0000256" key="2">
    <source>
        <dbReference type="SAM" id="MobiDB-lite"/>
    </source>
</evidence>
<organism evidence="4 5">
    <name type="scientific">Rhodocollybia butyracea</name>
    <dbReference type="NCBI Taxonomy" id="206335"/>
    <lineage>
        <taxon>Eukaryota</taxon>
        <taxon>Fungi</taxon>
        <taxon>Dikarya</taxon>
        <taxon>Basidiomycota</taxon>
        <taxon>Agaricomycotina</taxon>
        <taxon>Agaricomycetes</taxon>
        <taxon>Agaricomycetidae</taxon>
        <taxon>Agaricales</taxon>
        <taxon>Marasmiineae</taxon>
        <taxon>Omphalotaceae</taxon>
        <taxon>Rhodocollybia</taxon>
    </lineage>
</organism>
<evidence type="ECO:0000256" key="3">
    <source>
        <dbReference type="SAM" id="SignalP"/>
    </source>
</evidence>
<keyword evidence="3" id="KW-0732">Signal</keyword>
<feature type="region of interest" description="Disordered" evidence="2">
    <location>
        <begin position="163"/>
        <end position="196"/>
    </location>
</feature>
<comment type="caution">
    <text evidence="4">The sequence shown here is derived from an EMBL/GenBank/DDBJ whole genome shotgun (WGS) entry which is preliminary data.</text>
</comment>
<dbReference type="EMBL" id="JADNRY010000024">
    <property type="protein sequence ID" value="KAF9072522.1"/>
    <property type="molecule type" value="Genomic_DNA"/>
</dbReference>
<evidence type="ECO:0000256" key="1">
    <source>
        <dbReference type="SAM" id="Coils"/>
    </source>
</evidence>
<feature type="compositionally biased region" description="Polar residues" evidence="2">
    <location>
        <begin position="186"/>
        <end position="196"/>
    </location>
</feature>
<evidence type="ECO:0000313" key="4">
    <source>
        <dbReference type="EMBL" id="KAF9072522.1"/>
    </source>
</evidence>
<gene>
    <name evidence="4" type="ORF">BDP27DRAFT_1361078</name>
</gene>
<feature type="signal peptide" evidence="3">
    <location>
        <begin position="1"/>
        <end position="22"/>
    </location>
</feature>
<keyword evidence="1" id="KW-0175">Coiled coil</keyword>
<dbReference type="AlphaFoldDB" id="A0A9P5Q1R9"/>
<feature type="compositionally biased region" description="Basic and acidic residues" evidence="2">
    <location>
        <begin position="171"/>
        <end position="185"/>
    </location>
</feature>
<sequence length="196" mass="22429">MVYSRSIVAALLAAGALSSVLAAAPVSSNISPREPADALVDISPRELERRSHEFNHHHDAHFHHLEEARERVHRARERLHSAKKHLHHLFLQEAEGEFVSDHRLNAAEHRLREAKYRLHHAEKELEEAKDDVFDFDLEEDNAKVHFAKERLREAEKDLTHALIAEDGGYELGKHEERKHEEENNHSSDPSASPGTD</sequence>
<protein>
    <submittedName>
        <fullName evidence="4">Uncharacterized protein</fullName>
    </submittedName>
</protein>
<evidence type="ECO:0000313" key="5">
    <source>
        <dbReference type="Proteomes" id="UP000772434"/>
    </source>
</evidence>
<feature type="coiled-coil region" evidence="1">
    <location>
        <begin position="65"/>
        <end position="157"/>
    </location>
</feature>
<name>A0A9P5Q1R9_9AGAR</name>
<reference evidence="4" key="1">
    <citation type="submission" date="2020-11" db="EMBL/GenBank/DDBJ databases">
        <authorList>
            <consortium name="DOE Joint Genome Institute"/>
            <person name="Ahrendt S."/>
            <person name="Riley R."/>
            <person name="Andreopoulos W."/>
            <person name="Labutti K."/>
            <person name="Pangilinan J."/>
            <person name="Ruiz-Duenas F.J."/>
            <person name="Barrasa J.M."/>
            <person name="Sanchez-Garcia M."/>
            <person name="Camarero S."/>
            <person name="Miyauchi S."/>
            <person name="Serrano A."/>
            <person name="Linde D."/>
            <person name="Babiker R."/>
            <person name="Drula E."/>
            <person name="Ayuso-Fernandez I."/>
            <person name="Pacheco R."/>
            <person name="Padilla G."/>
            <person name="Ferreira P."/>
            <person name="Barriuso J."/>
            <person name="Kellner H."/>
            <person name="Castanera R."/>
            <person name="Alfaro M."/>
            <person name="Ramirez L."/>
            <person name="Pisabarro A.G."/>
            <person name="Kuo A."/>
            <person name="Tritt A."/>
            <person name="Lipzen A."/>
            <person name="He G."/>
            <person name="Yan M."/>
            <person name="Ng V."/>
            <person name="Cullen D."/>
            <person name="Martin F."/>
            <person name="Rosso M.-N."/>
            <person name="Henrissat B."/>
            <person name="Hibbett D."/>
            <person name="Martinez A.T."/>
            <person name="Grigoriev I.V."/>
        </authorList>
    </citation>
    <scope>NUCLEOTIDE SEQUENCE</scope>
    <source>
        <strain evidence="4">AH 40177</strain>
    </source>
</reference>